<evidence type="ECO:0000256" key="1">
    <source>
        <dbReference type="SAM" id="MobiDB-lite"/>
    </source>
</evidence>
<dbReference type="EMBL" id="ASPP01049223">
    <property type="protein sequence ID" value="ETN97591.1"/>
    <property type="molecule type" value="Genomic_DNA"/>
</dbReference>
<feature type="compositionally biased region" description="Basic residues" evidence="1">
    <location>
        <begin position="1"/>
        <end position="11"/>
    </location>
</feature>
<reference evidence="2 3" key="1">
    <citation type="journal article" date="2013" name="Curr. Biol.">
        <title>The Genome of the Foraminiferan Reticulomyxa filosa.</title>
        <authorList>
            <person name="Glockner G."/>
            <person name="Hulsmann N."/>
            <person name="Schleicher M."/>
            <person name="Noegel A.A."/>
            <person name="Eichinger L."/>
            <person name="Gallinger C."/>
            <person name="Pawlowski J."/>
            <person name="Sierra R."/>
            <person name="Euteneuer U."/>
            <person name="Pillet L."/>
            <person name="Moustafa A."/>
            <person name="Platzer M."/>
            <person name="Groth M."/>
            <person name="Szafranski K."/>
            <person name="Schliwa M."/>
        </authorList>
    </citation>
    <scope>NUCLEOTIDE SEQUENCE [LARGE SCALE GENOMIC DNA]</scope>
</reference>
<feature type="region of interest" description="Disordered" evidence="1">
    <location>
        <begin position="1"/>
        <end position="24"/>
    </location>
</feature>
<evidence type="ECO:0000313" key="3">
    <source>
        <dbReference type="Proteomes" id="UP000023152"/>
    </source>
</evidence>
<gene>
    <name evidence="2" type="ORF">RFI_39938</name>
</gene>
<comment type="caution">
    <text evidence="2">The sequence shown here is derived from an EMBL/GenBank/DDBJ whole genome shotgun (WGS) entry which is preliminary data.</text>
</comment>
<proteinExistence type="predicted"/>
<sequence length="174" mass="20933">MKMVWGKKKENKNKNDNRERGKKKNYITKRQMRAIKIEIIIIPKKKKKKKKNVSHVITPRKKYTVIFDGYNNVQENTNIDEMMASKNDEEHESKRSEISLKDQWSNNNNVELQNKMSELLITTGRHESQLLMEDQTSRQKKYKNEPFVEHAIDEATLQHIEEQTKGFFFFFFFF</sequence>
<name>X6L8Z9_RETFI</name>
<organism evidence="2 3">
    <name type="scientific">Reticulomyxa filosa</name>
    <dbReference type="NCBI Taxonomy" id="46433"/>
    <lineage>
        <taxon>Eukaryota</taxon>
        <taxon>Sar</taxon>
        <taxon>Rhizaria</taxon>
        <taxon>Retaria</taxon>
        <taxon>Foraminifera</taxon>
        <taxon>Monothalamids</taxon>
        <taxon>Reticulomyxidae</taxon>
        <taxon>Reticulomyxa</taxon>
    </lineage>
</organism>
<accession>X6L8Z9</accession>
<dbReference type="Proteomes" id="UP000023152">
    <property type="component" value="Unassembled WGS sequence"/>
</dbReference>
<dbReference type="AlphaFoldDB" id="X6L8Z9"/>
<protein>
    <submittedName>
        <fullName evidence="2">Uncharacterized protein</fullName>
    </submittedName>
</protein>
<evidence type="ECO:0000313" key="2">
    <source>
        <dbReference type="EMBL" id="ETN97591.1"/>
    </source>
</evidence>
<keyword evidence="3" id="KW-1185">Reference proteome</keyword>